<dbReference type="SUPFAM" id="SSF47757">
    <property type="entry name" value="Chemotaxis receptor methyltransferase CheR, N-terminal domain"/>
    <property type="match status" value="1"/>
</dbReference>
<evidence type="ECO:0000256" key="5">
    <source>
        <dbReference type="ARBA" id="ARBA00022691"/>
    </source>
</evidence>
<keyword evidence="4" id="KW-0808">Transferase</keyword>
<dbReference type="SMART" id="SM00091">
    <property type="entry name" value="PAS"/>
    <property type="match status" value="3"/>
</dbReference>
<comment type="catalytic activity">
    <reaction evidence="1">
        <text>L-glutamyl-[protein] + S-adenosyl-L-methionine = [protein]-L-glutamate 5-O-methyl ester + S-adenosyl-L-homocysteine</text>
        <dbReference type="Rhea" id="RHEA:24452"/>
        <dbReference type="Rhea" id="RHEA-COMP:10208"/>
        <dbReference type="Rhea" id="RHEA-COMP:10311"/>
        <dbReference type="ChEBI" id="CHEBI:29973"/>
        <dbReference type="ChEBI" id="CHEBI:57856"/>
        <dbReference type="ChEBI" id="CHEBI:59789"/>
        <dbReference type="ChEBI" id="CHEBI:82795"/>
        <dbReference type="EC" id="2.1.1.80"/>
    </reaction>
</comment>
<proteinExistence type="predicted"/>
<dbReference type="InterPro" id="IPR050903">
    <property type="entry name" value="Bact_Chemotaxis_MeTrfase"/>
</dbReference>
<dbReference type="PROSITE" id="PS50123">
    <property type="entry name" value="CHER"/>
    <property type="match status" value="1"/>
</dbReference>
<keyword evidence="7" id="KW-0175">Coiled coil</keyword>
<feature type="active site" evidence="6">
    <location>
        <position position="17"/>
    </location>
</feature>
<dbReference type="Pfam" id="PF03705">
    <property type="entry name" value="CheR_N"/>
    <property type="match status" value="1"/>
</dbReference>
<evidence type="ECO:0000259" key="9">
    <source>
        <dbReference type="PROSITE" id="PS50122"/>
    </source>
</evidence>
<dbReference type="PRINTS" id="PR00996">
    <property type="entry name" value="CHERMTFRASE"/>
</dbReference>
<dbReference type="Pfam" id="PF01739">
    <property type="entry name" value="CheR"/>
    <property type="match status" value="1"/>
</dbReference>
<dbReference type="SUPFAM" id="SSF55785">
    <property type="entry name" value="PYP-like sensor domain (PAS domain)"/>
    <property type="match status" value="3"/>
</dbReference>
<dbReference type="Gene3D" id="1.10.155.10">
    <property type="entry name" value="Chemotaxis receptor methyltransferase CheR, N-terminal domain"/>
    <property type="match status" value="1"/>
</dbReference>
<dbReference type="RefSeq" id="WP_235226414.1">
    <property type="nucleotide sequence ID" value="NZ_JAKGAQ010000003.1"/>
</dbReference>
<comment type="caution">
    <text evidence="11">The sequence shown here is derived from an EMBL/GenBank/DDBJ whole genome shotgun (WGS) entry which is preliminary data.</text>
</comment>
<feature type="active site" evidence="6">
    <location>
        <position position="137"/>
    </location>
</feature>
<dbReference type="InterPro" id="IPR013656">
    <property type="entry name" value="PAS_4"/>
</dbReference>
<dbReference type="Pfam" id="PF13596">
    <property type="entry name" value="PAS_10"/>
    <property type="match status" value="1"/>
</dbReference>
<evidence type="ECO:0000256" key="7">
    <source>
        <dbReference type="SAM" id="Coils"/>
    </source>
</evidence>
<dbReference type="PANTHER" id="PTHR24422:SF27">
    <property type="entry name" value="PROTEIN-GLUTAMATE O-METHYLTRANSFERASE"/>
    <property type="match status" value="1"/>
</dbReference>
<dbReference type="EC" id="2.1.1.80" evidence="2"/>
<evidence type="ECO:0000256" key="4">
    <source>
        <dbReference type="ARBA" id="ARBA00022679"/>
    </source>
</evidence>
<dbReference type="InterPro" id="IPR036804">
    <property type="entry name" value="CheR_N_sf"/>
</dbReference>
<dbReference type="CDD" id="cd00130">
    <property type="entry name" value="PAS"/>
    <property type="match status" value="2"/>
</dbReference>
<evidence type="ECO:0000256" key="2">
    <source>
        <dbReference type="ARBA" id="ARBA00012534"/>
    </source>
</evidence>
<dbReference type="PANTHER" id="PTHR24422">
    <property type="entry name" value="CHEMOTAXIS PROTEIN METHYLTRANSFERASE"/>
    <property type="match status" value="1"/>
</dbReference>
<dbReference type="NCBIfam" id="TIGR00229">
    <property type="entry name" value="sensory_box"/>
    <property type="match status" value="1"/>
</dbReference>
<feature type="domain" description="PAS" evidence="8">
    <location>
        <begin position="831"/>
        <end position="901"/>
    </location>
</feature>
<dbReference type="InterPro" id="IPR013655">
    <property type="entry name" value="PAS_fold_3"/>
</dbReference>
<dbReference type="Pfam" id="PF08447">
    <property type="entry name" value="PAS_3"/>
    <property type="match status" value="1"/>
</dbReference>
<evidence type="ECO:0000259" key="8">
    <source>
        <dbReference type="PROSITE" id="PS50112"/>
    </source>
</evidence>
<evidence type="ECO:0000313" key="12">
    <source>
        <dbReference type="Proteomes" id="UP001200557"/>
    </source>
</evidence>
<dbReference type="InterPro" id="IPR022641">
    <property type="entry name" value="CheR_N"/>
</dbReference>
<organism evidence="11 12">
    <name type="scientific">Octadecabacter dasysiphoniae</name>
    <dbReference type="NCBI Taxonomy" id="2909341"/>
    <lineage>
        <taxon>Bacteria</taxon>
        <taxon>Pseudomonadati</taxon>
        <taxon>Pseudomonadota</taxon>
        <taxon>Alphaproteobacteria</taxon>
        <taxon>Rhodobacterales</taxon>
        <taxon>Roseobacteraceae</taxon>
        <taxon>Octadecabacter</taxon>
    </lineage>
</organism>
<evidence type="ECO:0000256" key="3">
    <source>
        <dbReference type="ARBA" id="ARBA00022603"/>
    </source>
</evidence>
<reference evidence="11 12" key="1">
    <citation type="submission" date="2022-01" db="EMBL/GenBank/DDBJ databases">
        <title>Octadecabacter sp. nov., isolated from a marine alga.</title>
        <authorList>
            <person name="Jin M.S."/>
            <person name="Kim H.M."/>
            <person name="Han D.M."/>
            <person name="Jung J.J."/>
            <person name="Jeon C.O."/>
        </authorList>
    </citation>
    <scope>NUCLEOTIDE SEQUENCE [LARGE SCALE GENOMIC DNA]</scope>
    <source>
        <strain evidence="11 12">G9-8</strain>
    </source>
</reference>
<dbReference type="InterPro" id="IPR022642">
    <property type="entry name" value="CheR_C"/>
</dbReference>
<dbReference type="SUPFAM" id="SSF52738">
    <property type="entry name" value="Methylesterase CheB, C-terminal domain"/>
    <property type="match status" value="1"/>
</dbReference>
<evidence type="ECO:0000256" key="1">
    <source>
        <dbReference type="ARBA" id="ARBA00001541"/>
    </source>
</evidence>
<evidence type="ECO:0000256" key="6">
    <source>
        <dbReference type="PROSITE-ProRule" id="PRU00050"/>
    </source>
</evidence>
<dbReference type="EMBL" id="JAKGAQ010000003">
    <property type="protein sequence ID" value="MCF2872088.1"/>
    <property type="molecule type" value="Genomic_DNA"/>
</dbReference>
<feature type="domain" description="CheR-type methyltransferase" evidence="10">
    <location>
        <begin position="199"/>
        <end position="471"/>
    </location>
</feature>
<dbReference type="Proteomes" id="UP001200557">
    <property type="component" value="Unassembled WGS sequence"/>
</dbReference>
<dbReference type="InterPro" id="IPR000673">
    <property type="entry name" value="Sig_transdc_resp-reg_Me-estase"/>
</dbReference>
<dbReference type="CDD" id="cd16434">
    <property type="entry name" value="CheB-CheR_fusion"/>
    <property type="match status" value="1"/>
</dbReference>
<dbReference type="Gene3D" id="3.40.50.180">
    <property type="entry name" value="Methylesterase CheB, C-terminal domain"/>
    <property type="match status" value="1"/>
</dbReference>
<evidence type="ECO:0000313" key="11">
    <source>
        <dbReference type="EMBL" id="MCF2872088.1"/>
    </source>
</evidence>
<dbReference type="Gene3D" id="3.40.50.150">
    <property type="entry name" value="Vaccinia Virus protein VP39"/>
    <property type="match status" value="1"/>
</dbReference>
<dbReference type="Pfam" id="PF01339">
    <property type="entry name" value="CheB_methylest"/>
    <property type="match status" value="1"/>
</dbReference>
<sequence length="1074" mass="118769">MKDDKVEDLTIIAIGSSAGGLEAIRELVATLPVNLPVSYVVVQHMSPHHKSLLKELVGRQTSLIVKDVEDGVRPEANVIYITPPKADIILEDGLLRLKPPSEMPAAPKPSVDRFLLSLADDHGAKTMAMILSGTGTDGAYGVQAIREAGGITIAQDAESAKYDGMPQSAIQTGCVDLVLRPVEIGTHLNKILTSKRDFSAFRNQALEETPVSDLLQILLARTRVDFREYKQTTITRRIERRMTALGIESQDEYTQFLRNNPQAVDALFKDLLISVTRFFRDKDEFESLKQMLPKMLAERPDGPLRVWIAGCATGEEAYSIAMLIAEAIGGPDQPLRDKVQIFATDIDKEALQIARAGIYGNAALADIPKNLSSKYLVPHGDGIRVIDELRAAVLFSDHNVCQDPPFQRVHLLCCRNLLIYFGSSLQKKVMARFHYAMASNALLFLGTAESIAGSDELFLQDESKFHVYRKRALSKSGRGAFSMPAVPRYTARDANRNENENSDTPDSQMFAALVKSLGPTSMLVTEGGNILQVQGDISPFIQVDQSSKLKMHLDLLKSPLREEARSLMAISLRTERYRSGIQHSKLGSSGNNIQLRVFPIIALGMNERIAVVAFDETEEPRDNITDMEGLESAGESVVQRIKELENEVAVTREALQQTIEQLETSNEELQSVNEELQSTNEELQATNEEMETSNEELQSTNEELITVNEELQITATELSGRTGELTSVLQSTPLAILVTDSALQITQATTSAAELFGIKQPVATPHISQIVLPDGYPALAPICSETLRLGATTEQEFSSDGTRVVLSCTPYFDVHGKILGLTMVATQFPGLAREMELLLSASNIHVINRKIDGQIIRISESSAKTLGLTRQEAEGANLFDFLPEKIANDVRVYDELVLEGEREGVVETFEMMGKGSESPVYLALERHRFFDPLTMDPTIYMIASDVTDVINATDQTRALIDRFRHLQEIADFGYWELDPVERELYWSPRVFDLHGVPESEGEPNYDDAVRFYHPDDVEMVEASVNAASKVGGEFNFKARLIRKDGTEIMIRSHGIAITNSQGRLTKVVGAFAKA</sequence>
<evidence type="ECO:0000259" key="10">
    <source>
        <dbReference type="PROSITE" id="PS50123"/>
    </source>
</evidence>
<dbReference type="InterPro" id="IPR035909">
    <property type="entry name" value="CheB_C"/>
</dbReference>
<dbReference type="PROSITE" id="PS50122">
    <property type="entry name" value="CHEB"/>
    <property type="match status" value="1"/>
</dbReference>
<dbReference type="InterPro" id="IPR029063">
    <property type="entry name" value="SAM-dependent_MTases_sf"/>
</dbReference>
<feature type="active site" evidence="6">
    <location>
        <position position="44"/>
    </location>
</feature>
<dbReference type="PROSITE" id="PS50112">
    <property type="entry name" value="PAS"/>
    <property type="match status" value="1"/>
</dbReference>
<dbReference type="Pfam" id="PF08448">
    <property type="entry name" value="PAS_4"/>
    <property type="match status" value="1"/>
</dbReference>
<feature type="domain" description="CheB-type methylesterase" evidence="9">
    <location>
        <begin position="5"/>
        <end position="195"/>
    </location>
</feature>
<dbReference type="SMART" id="SM00138">
    <property type="entry name" value="MeTrc"/>
    <property type="match status" value="1"/>
</dbReference>
<feature type="coiled-coil region" evidence="7">
    <location>
        <begin position="627"/>
        <end position="714"/>
    </location>
</feature>
<gene>
    <name evidence="11" type="ORF">L0664_13515</name>
</gene>
<keyword evidence="3" id="KW-0489">Methyltransferase</keyword>
<accession>A0ABS9D1C1</accession>
<keyword evidence="6" id="KW-0145">Chemotaxis</keyword>
<protein>
    <recommendedName>
        <fullName evidence="2">protein-glutamate O-methyltransferase</fullName>
        <ecNumber evidence="2">2.1.1.80</ecNumber>
    </recommendedName>
</protein>
<keyword evidence="5" id="KW-0949">S-adenosyl-L-methionine</keyword>
<dbReference type="InterPro" id="IPR000014">
    <property type="entry name" value="PAS"/>
</dbReference>
<dbReference type="InterPro" id="IPR035965">
    <property type="entry name" value="PAS-like_dom_sf"/>
</dbReference>
<dbReference type="InterPro" id="IPR000780">
    <property type="entry name" value="CheR_MeTrfase"/>
</dbReference>
<keyword evidence="12" id="KW-1185">Reference proteome</keyword>
<dbReference type="Gene3D" id="3.30.450.20">
    <property type="entry name" value="PAS domain"/>
    <property type="match status" value="3"/>
</dbReference>
<keyword evidence="6" id="KW-0378">Hydrolase</keyword>
<name>A0ABS9D1C1_9RHOB</name>
<dbReference type="SUPFAM" id="SSF53335">
    <property type="entry name" value="S-adenosyl-L-methionine-dependent methyltransferases"/>
    <property type="match status" value="1"/>
</dbReference>